<gene>
    <name evidence="2" type="ORF">NIASO_19695</name>
</gene>
<dbReference type="OrthoDB" id="5166556at2"/>
<organism evidence="2 3">
    <name type="scientific">Niabella soli DSM 19437</name>
    <dbReference type="NCBI Taxonomy" id="929713"/>
    <lineage>
        <taxon>Bacteria</taxon>
        <taxon>Pseudomonadati</taxon>
        <taxon>Bacteroidota</taxon>
        <taxon>Chitinophagia</taxon>
        <taxon>Chitinophagales</taxon>
        <taxon>Chitinophagaceae</taxon>
        <taxon>Niabella</taxon>
    </lineage>
</organism>
<keyword evidence="3" id="KW-1185">Reference proteome</keyword>
<evidence type="ECO:0008006" key="4">
    <source>
        <dbReference type="Google" id="ProtNLM"/>
    </source>
</evidence>
<feature type="signal peptide" evidence="1">
    <location>
        <begin position="1"/>
        <end position="21"/>
    </location>
</feature>
<feature type="chain" id="PRO_5004788607" description="Aspartyl protease" evidence="1">
    <location>
        <begin position="22"/>
        <end position="307"/>
    </location>
</feature>
<proteinExistence type="predicted"/>
<dbReference type="EMBL" id="CP007035">
    <property type="protein sequence ID" value="AHF18065.1"/>
    <property type="molecule type" value="Genomic_DNA"/>
</dbReference>
<sequence length="307" mass="34050">MNKNYFIAICVVMLFCSGAAAQVHKGESAVAYNIPFHLTGHNNIVISAVINNTDTVNLMLHTASSDITLTKEGLAKTKTINITGTVDSIKSWGGSTNSSGYSTGNRLQLAGQHWDKVTIWEDELSGQQTDGKIGLNFFDKKILVFDFDKNQLTVKNELPRKITGYQKLRLRVANDNLFIKLICKAGDEAFENEFLIHSGYGGILLFDDATVQNYRLDKKIRITGRKQLKDAYGNVLTTVNGILPHLNMGKVSVKNVPVGFFTGAIGRQQMSVLGGGLLKKFNFVLDKERQNLYIRPNHFYNAPFPAT</sequence>
<evidence type="ECO:0000313" key="2">
    <source>
        <dbReference type="EMBL" id="AHF18065.1"/>
    </source>
</evidence>
<keyword evidence="1" id="KW-0732">Signal</keyword>
<dbReference type="AlphaFoldDB" id="W0F4Q9"/>
<reference evidence="2 3" key="1">
    <citation type="submission" date="2013-12" db="EMBL/GenBank/DDBJ databases">
        <authorList>
            <consortium name="DOE Joint Genome Institute"/>
            <person name="Eisen J."/>
            <person name="Huntemann M."/>
            <person name="Han J."/>
            <person name="Chen A."/>
            <person name="Kyrpides N."/>
            <person name="Mavromatis K."/>
            <person name="Markowitz V."/>
            <person name="Palaniappan K."/>
            <person name="Ivanova N."/>
            <person name="Schaumberg A."/>
            <person name="Pati A."/>
            <person name="Liolios K."/>
            <person name="Nordberg H.P."/>
            <person name="Cantor M.N."/>
            <person name="Hua S.X."/>
            <person name="Woyke T."/>
        </authorList>
    </citation>
    <scope>NUCLEOTIDE SEQUENCE [LARGE SCALE GENOMIC DNA]</scope>
    <source>
        <strain evidence="3">DSM 19437</strain>
    </source>
</reference>
<dbReference type="eggNOG" id="COG0793">
    <property type="taxonomic scope" value="Bacteria"/>
</dbReference>
<accession>W0F4Q9</accession>
<evidence type="ECO:0000256" key="1">
    <source>
        <dbReference type="SAM" id="SignalP"/>
    </source>
</evidence>
<dbReference type="STRING" id="929713.NIASO_19695"/>
<dbReference type="HOGENOM" id="CLU_080098_0_0_10"/>
<dbReference type="Proteomes" id="UP000003586">
    <property type="component" value="Chromosome"/>
</dbReference>
<dbReference type="InterPro" id="IPR021109">
    <property type="entry name" value="Peptidase_aspartic_dom_sf"/>
</dbReference>
<evidence type="ECO:0000313" key="3">
    <source>
        <dbReference type="Proteomes" id="UP000003586"/>
    </source>
</evidence>
<dbReference type="RefSeq" id="WP_008588451.1">
    <property type="nucleotide sequence ID" value="NZ_CP007035.1"/>
</dbReference>
<dbReference type="Gene3D" id="2.40.70.10">
    <property type="entry name" value="Acid Proteases"/>
    <property type="match status" value="1"/>
</dbReference>
<name>W0F4Q9_9BACT</name>
<dbReference type="KEGG" id="nso:NIASO_19695"/>
<protein>
    <recommendedName>
        <fullName evidence="4">Aspartyl protease</fullName>
    </recommendedName>
</protein>